<evidence type="ECO:0000313" key="1">
    <source>
        <dbReference type="EMBL" id="MBY0095823.1"/>
    </source>
</evidence>
<dbReference type="EMBL" id="JACWFH010000006">
    <property type="protein sequence ID" value="MBY0095823.1"/>
    <property type="molecule type" value="Genomic_DNA"/>
</dbReference>
<organism evidence="1 2">
    <name type="scientific">Mesobacillus maritimus</name>
    <dbReference type="NCBI Taxonomy" id="1643336"/>
    <lineage>
        <taxon>Bacteria</taxon>
        <taxon>Bacillati</taxon>
        <taxon>Bacillota</taxon>
        <taxon>Bacilli</taxon>
        <taxon>Bacillales</taxon>
        <taxon>Bacillaceae</taxon>
        <taxon>Mesobacillus</taxon>
    </lineage>
</organism>
<reference evidence="1 2" key="1">
    <citation type="submission" date="2020-07" db="EMBL/GenBank/DDBJ databases">
        <title>Fungal Genomes of the International Space Station.</title>
        <authorList>
            <person name="Seuylemezian A."/>
            <person name="Singh N.K."/>
            <person name="Wood J."/>
            <person name="Venkateswaran K."/>
        </authorList>
    </citation>
    <scope>NUCLEOTIDE SEQUENCE [LARGE SCALE GENOMIC DNA]</scope>
    <source>
        <strain evidence="1 2">PL-B2</strain>
    </source>
</reference>
<sequence>MQEILDSFLETEVTDQEYYDAIIRFIYSGNIRCGEYECNQFVIRKMELSNFIIYEEYVINKKREIHHSFSLSKNKLLQVMNEYAKKQGFLVRSFEWSKGYFNELLI</sequence>
<comment type="caution">
    <text evidence="1">The sequence shown here is derived from an EMBL/GenBank/DDBJ whole genome shotgun (WGS) entry which is preliminary data.</text>
</comment>
<dbReference type="RefSeq" id="WP_221871143.1">
    <property type="nucleotide sequence ID" value="NZ_JACWFH010000006.1"/>
</dbReference>
<accession>A0ABS7K0P5</accession>
<gene>
    <name evidence="1" type="ORF">H0185_03175</name>
</gene>
<protein>
    <recommendedName>
        <fullName evidence="3">BTB domain-containing protein</fullName>
    </recommendedName>
</protein>
<proteinExistence type="predicted"/>
<keyword evidence="2" id="KW-1185">Reference proteome</keyword>
<evidence type="ECO:0000313" key="2">
    <source>
        <dbReference type="Proteomes" id="UP000769780"/>
    </source>
</evidence>
<name>A0ABS7K0P5_9BACI</name>
<dbReference type="Proteomes" id="UP000769780">
    <property type="component" value="Unassembled WGS sequence"/>
</dbReference>
<evidence type="ECO:0008006" key="3">
    <source>
        <dbReference type="Google" id="ProtNLM"/>
    </source>
</evidence>